<dbReference type="InterPro" id="IPR012336">
    <property type="entry name" value="Thioredoxin-like_fold"/>
</dbReference>
<feature type="chain" id="PRO_5045689214" evidence="3">
    <location>
        <begin position="19"/>
        <end position="287"/>
    </location>
</feature>
<dbReference type="InterPro" id="IPR023205">
    <property type="entry name" value="DsbA/DsbL"/>
</dbReference>
<dbReference type="EMBL" id="JBEVCJ010000008">
    <property type="protein sequence ID" value="MET1255293.1"/>
    <property type="molecule type" value="Genomic_DNA"/>
</dbReference>
<gene>
    <name evidence="5" type="ORF">ABVT43_09170</name>
</gene>
<evidence type="ECO:0000256" key="3">
    <source>
        <dbReference type="SAM" id="SignalP"/>
    </source>
</evidence>
<dbReference type="Gene3D" id="3.40.30.10">
    <property type="entry name" value="Glutaredoxin"/>
    <property type="match status" value="1"/>
</dbReference>
<dbReference type="PANTHER" id="PTHR35891">
    <property type="entry name" value="THIOL:DISULFIDE INTERCHANGE PROTEIN DSBA"/>
    <property type="match status" value="1"/>
</dbReference>
<keyword evidence="1 3" id="KW-0732">Signal</keyword>
<feature type="compositionally biased region" description="Basic and acidic residues" evidence="2">
    <location>
        <begin position="67"/>
        <end position="100"/>
    </location>
</feature>
<evidence type="ECO:0000256" key="1">
    <source>
        <dbReference type="ARBA" id="ARBA00022729"/>
    </source>
</evidence>
<dbReference type="Pfam" id="PF13462">
    <property type="entry name" value="Thioredoxin_4"/>
    <property type="match status" value="1"/>
</dbReference>
<comment type="caution">
    <text evidence="5">The sequence shown here is derived from an EMBL/GenBank/DDBJ whole genome shotgun (WGS) entry which is preliminary data.</text>
</comment>
<feature type="domain" description="Thioredoxin-like fold" evidence="4">
    <location>
        <begin position="121"/>
        <end position="259"/>
    </location>
</feature>
<name>A0ABV2BU34_9GAMM</name>
<organism evidence="5 6">
    <name type="scientific">Aliikangiella maris</name>
    <dbReference type="NCBI Taxonomy" id="3162458"/>
    <lineage>
        <taxon>Bacteria</taxon>
        <taxon>Pseudomonadati</taxon>
        <taxon>Pseudomonadota</taxon>
        <taxon>Gammaproteobacteria</taxon>
        <taxon>Oceanospirillales</taxon>
        <taxon>Pleioneaceae</taxon>
        <taxon>Aliikangiella</taxon>
    </lineage>
</organism>
<feature type="signal peptide" evidence="3">
    <location>
        <begin position="1"/>
        <end position="18"/>
    </location>
</feature>
<dbReference type="SUPFAM" id="SSF52833">
    <property type="entry name" value="Thioredoxin-like"/>
    <property type="match status" value="1"/>
</dbReference>
<evidence type="ECO:0000256" key="2">
    <source>
        <dbReference type="SAM" id="MobiDB-lite"/>
    </source>
</evidence>
<evidence type="ECO:0000259" key="4">
    <source>
        <dbReference type="Pfam" id="PF13462"/>
    </source>
</evidence>
<proteinExistence type="predicted"/>
<dbReference type="PROSITE" id="PS51257">
    <property type="entry name" value="PROKAR_LIPOPROTEIN"/>
    <property type="match status" value="1"/>
</dbReference>
<keyword evidence="6" id="KW-1185">Reference proteome</keyword>
<dbReference type="RefSeq" id="WP_353895876.1">
    <property type="nucleotide sequence ID" value="NZ_JBEVCJ010000008.1"/>
</dbReference>
<protein>
    <submittedName>
        <fullName evidence="5">Thiol:disulfide interchange protein DsbA/DsbL</fullName>
    </submittedName>
</protein>
<sequence>MKYLVSLLLAITLLSACQQEDNKSKETTPAAVASPATDASSSAEKNKSEDAAQAKSQAAKQAETEETANHAEHDAHQGHDAHEGQDSHAGHDHGSAKSGDLLKVEGPFREVEPQFTCEQPVVMEFYAYQCPHCYDLEPFAQAWREKNKGKVQFISVPTHLGRQEFGSLLLVHHAAIKLGILDKVQHALFERVHKEKKLFGNAEEAAKFLADHGADEAKALEALNDQKGISEAISKDFEYLTKYKIAHVPQIMVNHRYLTDISSAGGREKVFELVDELLQKEHSCRAK</sequence>
<reference evidence="5 6" key="1">
    <citation type="submission" date="2024-06" db="EMBL/GenBank/DDBJ databases">
        <authorList>
            <person name="Li F."/>
        </authorList>
    </citation>
    <scope>NUCLEOTIDE SEQUENCE [LARGE SCALE GENOMIC DNA]</scope>
    <source>
        <strain evidence="5 6">GXAS 311</strain>
    </source>
</reference>
<evidence type="ECO:0000313" key="5">
    <source>
        <dbReference type="EMBL" id="MET1255293.1"/>
    </source>
</evidence>
<feature type="region of interest" description="Disordered" evidence="2">
    <location>
        <begin position="19"/>
        <end position="100"/>
    </location>
</feature>
<dbReference type="CDD" id="cd03019">
    <property type="entry name" value="DsbA_DsbA"/>
    <property type="match status" value="1"/>
</dbReference>
<dbReference type="InterPro" id="IPR036249">
    <property type="entry name" value="Thioredoxin-like_sf"/>
</dbReference>
<evidence type="ECO:0000313" key="6">
    <source>
        <dbReference type="Proteomes" id="UP001548189"/>
    </source>
</evidence>
<dbReference type="Proteomes" id="UP001548189">
    <property type="component" value="Unassembled WGS sequence"/>
</dbReference>
<accession>A0ABV2BU34</accession>
<dbReference type="PANTHER" id="PTHR35891:SF2">
    <property type="entry name" value="THIOL:DISULFIDE INTERCHANGE PROTEIN DSBA"/>
    <property type="match status" value="1"/>
</dbReference>
<dbReference type="InterPro" id="IPR050824">
    <property type="entry name" value="Thiol_disulfide_DsbA"/>
</dbReference>